<keyword evidence="3" id="KW-1185">Reference proteome</keyword>
<name>A0ABN8IB76_9NEOP</name>
<feature type="chain" id="PRO_5046531746" evidence="1">
    <location>
        <begin position="18"/>
        <end position="307"/>
    </location>
</feature>
<proteinExistence type="predicted"/>
<gene>
    <name evidence="2" type="ORF">IPOD504_LOCUS8284</name>
</gene>
<sequence>MIACVVVFYTAFGCTLPLIEIACSFDRIRHARTSDLCALRQSAVLRSKGHPTLLIGWAACTAQHSWSDVRARNPSLPTVPTVAAEEQLETARGYQAAVPIMKLATIISFGLLVAQPCVSRSVSEEDSVVSVYTKQPGLTEGTRTSGVYLIASSIAGRITSPITKFFGFGKKENATTTARPFHRIELMDDVLETATKADMNPLSNEIPRERDVEELSPEGKVKKANKKPEKITLYSSYLPTNDRIELNDTVNEIGSGDEEPFGFDDDFDDVEPKTHEGGIVYILEIIGSIIQLLWGGFLSLFQPSKSS</sequence>
<feature type="non-terminal residue" evidence="2">
    <location>
        <position position="1"/>
    </location>
</feature>
<protein>
    <submittedName>
        <fullName evidence="2">Uncharacterized protein</fullName>
    </submittedName>
</protein>
<organism evidence="2 3">
    <name type="scientific">Iphiclides podalirius</name>
    <name type="common">scarce swallowtail</name>
    <dbReference type="NCBI Taxonomy" id="110791"/>
    <lineage>
        <taxon>Eukaryota</taxon>
        <taxon>Metazoa</taxon>
        <taxon>Ecdysozoa</taxon>
        <taxon>Arthropoda</taxon>
        <taxon>Hexapoda</taxon>
        <taxon>Insecta</taxon>
        <taxon>Pterygota</taxon>
        <taxon>Neoptera</taxon>
        <taxon>Endopterygota</taxon>
        <taxon>Lepidoptera</taxon>
        <taxon>Glossata</taxon>
        <taxon>Ditrysia</taxon>
        <taxon>Papilionoidea</taxon>
        <taxon>Papilionidae</taxon>
        <taxon>Papilioninae</taxon>
        <taxon>Iphiclides</taxon>
    </lineage>
</organism>
<feature type="signal peptide" evidence="1">
    <location>
        <begin position="1"/>
        <end position="17"/>
    </location>
</feature>
<evidence type="ECO:0000313" key="3">
    <source>
        <dbReference type="Proteomes" id="UP000837857"/>
    </source>
</evidence>
<accession>A0ABN8IB76</accession>
<evidence type="ECO:0000313" key="2">
    <source>
        <dbReference type="EMBL" id="CAH2052569.1"/>
    </source>
</evidence>
<evidence type="ECO:0000256" key="1">
    <source>
        <dbReference type="SAM" id="SignalP"/>
    </source>
</evidence>
<dbReference type="Proteomes" id="UP000837857">
    <property type="component" value="Chromosome 20"/>
</dbReference>
<reference evidence="2" key="1">
    <citation type="submission" date="2022-03" db="EMBL/GenBank/DDBJ databases">
        <authorList>
            <person name="Martin H S."/>
        </authorList>
    </citation>
    <scope>NUCLEOTIDE SEQUENCE</scope>
</reference>
<dbReference type="EMBL" id="OW152832">
    <property type="protein sequence ID" value="CAH2052569.1"/>
    <property type="molecule type" value="Genomic_DNA"/>
</dbReference>
<keyword evidence="1" id="KW-0732">Signal</keyword>